<evidence type="ECO:0000256" key="6">
    <source>
        <dbReference type="RuleBase" id="RU003888"/>
    </source>
</evidence>
<feature type="region of interest" description="Disordered" evidence="7">
    <location>
        <begin position="1"/>
        <end position="63"/>
    </location>
</feature>
<accession>A0ABW9GW49</accession>
<dbReference type="PANTHER" id="PTHR12934:SF11">
    <property type="entry name" value="LARGE RIBOSOMAL SUBUNIT PROTEIN UL15M"/>
    <property type="match status" value="1"/>
</dbReference>
<dbReference type="InterPro" id="IPR001196">
    <property type="entry name" value="Ribosomal_uL15_CS"/>
</dbReference>
<keyword evidence="10" id="KW-1185">Reference proteome</keyword>
<dbReference type="InterPro" id="IPR021131">
    <property type="entry name" value="Ribosomal_uL15/eL18"/>
</dbReference>
<sequence>MKLHELHPAEGSRHRLKRKGRGIGSGLGKTSGRGHKGQLARSGGGKGPSFEGGQTPLQRRLPKRGFSNYPFRVRYSVISLADLNRFEAGSVVTPDELIDCGLVKQMENGGVKVLANGEIDRALTVQAQAFSAKAKEAIEAAGGKAEVIK</sequence>
<dbReference type="GO" id="GO:0005840">
    <property type="term" value="C:ribosome"/>
    <property type="evidence" value="ECO:0007669"/>
    <property type="project" value="UniProtKB-KW"/>
</dbReference>
<dbReference type="RefSeq" id="WP_408976553.1">
    <property type="nucleotide sequence ID" value="NZ_JBJUVG010000001.1"/>
</dbReference>
<evidence type="ECO:0000313" key="10">
    <source>
        <dbReference type="Proteomes" id="UP001631949"/>
    </source>
</evidence>
<evidence type="ECO:0000256" key="7">
    <source>
        <dbReference type="SAM" id="MobiDB-lite"/>
    </source>
</evidence>
<evidence type="ECO:0000256" key="4">
    <source>
        <dbReference type="ARBA" id="ARBA00023274"/>
    </source>
</evidence>
<keyword evidence="4 5" id="KW-0687">Ribonucleoprotein</keyword>
<dbReference type="NCBIfam" id="TIGR01071">
    <property type="entry name" value="rplO_bact"/>
    <property type="match status" value="1"/>
</dbReference>
<evidence type="ECO:0000256" key="3">
    <source>
        <dbReference type="ARBA" id="ARBA00022980"/>
    </source>
</evidence>
<dbReference type="Proteomes" id="UP001631949">
    <property type="component" value="Unassembled WGS sequence"/>
</dbReference>
<comment type="subunit">
    <text evidence="5">Part of the 50S ribosomal subunit.</text>
</comment>
<keyword evidence="3 5" id="KW-0689">Ribosomal protein</keyword>
<evidence type="ECO:0000313" key="9">
    <source>
        <dbReference type="EMBL" id="MFM9412932.1"/>
    </source>
</evidence>
<reference evidence="9 10" key="1">
    <citation type="journal article" date="2016" name="Int. J. Syst. Evol. Microbiol.">
        <title>Peptococcus simiae sp. nov., isolated from rhesus macaque faeces and emended description of the genus Peptococcus.</title>
        <authorList>
            <person name="Shkoporov A.N."/>
            <person name="Efimov B.A."/>
            <person name="Kondova I."/>
            <person name="Ouwerling B."/>
            <person name="Chaplin A.V."/>
            <person name="Shcherbakova V.A."/>
            <person name="Langermans J.A.M."/>
        </authorList>
    </citation>
    <scope>NUCLEOTIDE SEQUENCE [LARGE SCALE GENOMIC DNA]</scope>
    <source>
        <strain evidence="9 10">M108</strain>
    </source>
</reference>
<dbReference type="Gene3D" id="3.100.10.10">
    <property type="match status" value="1"/>
</dbReference>
<feature type="compositionally biased region" description="Basic and acidic residues" evidence="7">
    <location>
        <begin position="1"/>
        <end position="13"/>
    </location>
</feature>
<dbReference type="PANTHER" id="PTHR12934">
    <property type="entry name" value="50S RIBOSOMAL PROTEIN L15"/>
    <property type="match status" value="1"/>
</dbReference>
<comment type="similarity">
    <text evidence="1 5 6">Belongs to the universal ribosomal protein uL15 family.</text>
</comment>
<keyword evidence="2 5" id="KW-0694">RNA-binding</keyword>
<dbReference type="InterPro" id="IPR005749">
    <property type="entry name" value="Ribosomal_uL15_bac-type"/>
</dbReference>
<evidence type="ECO:0000259" key="8">
    <source>
        <dbReference type="Pfam" id="PF00828"/>
    </source>
</evidence>
<gene>
    <name evidence="5 9" type="primary">rplO</name>
    <name evidence="9" type="ORF">ACKQTC_00885</name>
</gene>
<dbReference type="EMBL" id="JBJUVG010000001">
    <property type="protein sequence ID" value="MFM9412932.1"/>
    <property type="molecule type" value="Genomic_DNA"/>
</dbReference>
<name>A0ABW9GW49_9FIRM</name>
<dbReference type="InterPro" id="IPR036227">
    <property type="entry name" value="Ribosomal_uL15/eL18_sf"/>
</dbReference>
<dbReference type="InterPro" id="IPR030878">
    <property type="entry name" value="Ribosomal_uL15"/>
</dbReference>
<feature type="compositionally biased region" description="Gly residues" evidence="7">
    <location>
        <begin position="22"/>
        <end position="31"/>
    </location>
</feature>
<proteinExistence type="inferred from homology"/>
<dbReference type="Pfam" id="PF00828">
    <property type="entry name" value="Ribosomal_L27A"/>
    <property type="match status" value="1"/>
</dbReference>
<feature type="domain" description="Large ribosomal subunit protein uL15/eL18" evidence="8">
    <location>
        <begin position="79"/>
        <end position="146"/>
    </location>
</feature>
<comment type="caution">
    <text evidence="9">The sequence shown here is derived from an EMBL/GenBank/DDBJ whole genome shotgun (WGS) entry which is preliminary data.</text>
</comment>
<dbReference type="SUPFAM" id="SSF52080">
    <property type="entry name" value="Ribosomal proteins L15p and L18e"/>
    <property type="match status" value="1"/>
</dbReference>
<dbReference type="PROSITE" id="PS00475">
    <property type="entry name" value="RIBOSOMAL_L15"/>
    <property type="match status" value="1"/>
</dbReference>
<evidence type="ECO:0000256" key="1">
    <source>
        <dbReference type="ARBA" id="ARBA00007320"/>
    </source>
</evidence>
<comment type="function">
    <text evidence="5">Binds to the 23S rRNA.</text>
</comment>
<organism evidence="9 10">
    <name type="scientific">Peptococcus simiae</name>
    <dbReference type="NCBI Taxonomy" id="1643805"/>
    <lineage>
        <taxon>Bacteria</taxon>
        <taxon>Bacillati</taxon>
        <taxon>Bacillota</taxon>
        <taxon>Clostridia</taxon>
        <taxon>Eubacteriales</taxon>
        <taxon>Peptococcaceae</taxon>
        <taxon>Peptococcus</taxon>
    </lineage>
</organism>
<dbReference type="HAMAP" id="MF_01341">
    <property type="entry name" value="Ribosomal_uL15"/>
    <property type="match status" value="1"/>
</dbReference>
<keyword evidence="5" id="KW-0699">rRNA-binding</keyword>
<evidence type="ECO:0000256" key="5">
    <source>
        <dbReference type="HAMAP-Rule" id="MF_01341"/>
    </source>
</evidence>
<evidence type="ECO:0000256" key="2">
    <source>
        <dbReference type="ARBA" id="ARBA00022884"/>
    </source>
</evidence>
<protein>
    <recommendedName>
        <fullName evidence="5">Large ribosomal subunit protein uL15</fullName>
    </recommendedName>
</protein>